<dbReference type="EMBL" id="CAEZWT010000003">
    <property type="protein sequence ID" value="CAB4657442.1"/>
    <property type="molecule type" value="Genomic_DNA"/>
</dbReference>
<dbReference type="Pfam" id="PF01791">
    <property type="entry name" value="DeoC"/>
    <property type="match status" value="1"/>
</dbReference>
<dbReference type="EMBL" id="CAEZZC010000004">
    <property type="protein sequence ID" value="CAB4744936.1"/>
    <property type="molecule type" value="Genomic_DNA"/>
</dbReference>
<reference evidence="3" key="1">
    <citation type="submission" date="2020-05" db="EMBL/GenBank/DDBJ databases">
        <authorList>
            <person name="Chiriac C."/>
            <person name="Salcher M."/>
            <person name="Ghai R."/>
            <person name="Kavagutti S V."/>
        </authorList>
    </citation>
    <scope>NUCLEOTIDE SEQUENCE</scope>
</reference>
<dbReference type="EMBL" id="CAFBLE010000002">
    <property type="protein sequence ID" value="CAB4858032.1"/>
    <property type="molecule type" value="Genomic_DNA"/>
</dbReference>
<evidence type="ECO:0000313" key="4">
    <source>
        <dbReference type="EMBL" id="CAB4912964.1"/>
    </source>
</evidence>
<dbReference type="InterPro" id="IPR002915">
    <property type="entry name" value="DeoC/FbaB/LacD_aldolase"/>
</dbReference>
<dbReference type="PANTHER" id="PTHR47916:SF1">
    <property type="entry name" value="3-HYDROXY-5-PHOSPHONOOXYPENTANE-2,4-DIONE THIOLASE"/>
    <property type="match status" value="1"/>
</dbReference>
<dbReference type="SUPFAM" id="SSF51569">
    <property type="entry name" value="Aldolase"/>
    <property type="match status" value="1"/>
</dbReference>
<protein>
    <submittedName>
        <fullName evidence="3">Unannotated protein</fullName>
    </submittedName>
</protein>
<dbReference type="GO" id="GO:0004332">
    <property type="term" value="F:fructose-bisphosphate aldolase activity"/>
    <property type="evidence" value="ECO:0007669"/>
    <property type="project" value="InterPro"/>
</dbReference>
<dbReference type="InterPro" id="IPR041720">
    <property type="entry name" value="FbaB-like"/>
</dbReference>
<dbReference type="PIRSF" id="PIRSF038992">
    <property type="entry name" value="Aldolase_Ia"/>
    <property type="match status" value="1"/>
</dbReference>
<dbReference type="AlphaFoldDB" id="A0A6J7CI28"/>
<sequence>MMKRQMRRLFRDDQRILIVAMDHTAFLDKPLDGLVAYGETVKASVAAGADAFLSPTGSSERYAEEFGGAAIITSIDTALPFGADAVAHARAIGADAVKAMVYPFGDDDSINRSAAIAAQAAAVGMPFLSEPIPGGFSRVDMRSPEIIAAGARVAAEAGADFVKTFYTGDPKTMRLVVDYASVPVIILGGHAKANLGELYQEVFDAINHAGVAGVAIGTNIWTSKNPGGVVRGLTAILHEKASVADAVKIAESHKG</sequence>
<evidence type="ECO:0000313" key="5">
    <source>
        <dbReference type="EMBL" id="CAB5054506.1"/>
    </source>
</evidence>
<evidence type="ECO:0000313" key="3">
    <source>
        <dbReference type="EMBL" id="CAB4858032.1"/>
    </source>
</evidence>
<dbReference type="InterPro" id="IPR013785">
    <property type="entry name" value="Aldolase_TIM"/>
</dbReference>
<dbReference type="Gene3D" id="3.20.20.70">
    <property type="entry name" value="Aldolase class I"/>
    <property type="match status" value="1"/>
</dbReference>
<dbReference type="SMART" id="SM01133">
    <property type="entry name" value="DeoC"/>
    <property type="match status" value="1"/>
</dbReference>
<dbReference type="EMBL" id="CAFBQL010000002">
    <property type="protein sequence ID" value="CAB5054506.1"/>
    <property type="molecule type" value="Genomic_DNA"/>
</dbReference>
<evidence type="ECO:0000313" key="1">
    <source>
        <dbReference type="EMBL" id="CAB4657442.1"/>
    </source>
</evidence>
<evidence type="ECO:0000313" key="2">
    <source>
        <dbReference type="EMBL" id="CAB4744936.1"/>
    </source>
</evidence>
<accession>A0A6J7CI28</accession>
<gene>
    <name evidence="1" type="ORF">UFOPK2289_00218</name>
    <name evidence="2" type="ORF">UFOPK2822_00442</name>
    <name evidence="3" type="ORF">UFOPK3346_00304</name>
    <name evidence="4" type="ORF">UFOPK3670_00166</name>
    <name evidence="5" type="ORF">UFOPK4308_00331</name>
</gene>
<dbReference type="PANTHER" id="PTHR47916">
    <property type="entry name" value="FRUCTOSE-BISPHOSPHATE ALDOLASE CLASS 1"/>
    <property type="match status" value="1"/>
</dbReference>
<organism evidence="3">
    <name type="scientific">freshwater metagenome</name>
    <dbReference type="NCBI Taxonomy" id="449393"/>
    <lineage>
        <taxon>unclassified sequences</taxon>
        <taxon>metagenomes</taxon>
        <taxon>ecological metagenomes</taxon>
    </lineage>
</organism>
<name>A0A6J7CI28_9ZZZZ</name>
<dbReference type="InterPro" id="IPR050456">
    <property type="entry name" value="DeoC/FbaB_aldolase"/>
</dbReference>
<dbReference type="EMBL" id="CAFBMV010000001">
    <property type="protein sequence ID" value="CAB4912964.1"/>
    <property type="molecule type" value="Genomic_DNA"/>
</dbReference>
<proteinExistence type="predicted"/>